<dbReference type="EMBL" id="JAPEIS010000011">
    <property type="protein sequence ID" value="KAJ8061754.1"/>
    <property type="molecule type" value="Genomic_DNA"/>
</dbReference>
<organism evidence="1 2">
    <name type="scientific">Sclerotinia nivalis</name>
    <dbReference type="NCBI Taxonomy" id="352851"/>
    <lineage>
        <taxon>Eukaryota</taxon>
        <taxon>Fungi</taxon>
        <taxon>Dikarya</taxon>
        <taxon>Ascomycota</taxon>
        <taxon>Pezizomycotina</taxon>
        <taxon>Leotiomycetes</taxon>
        <taxon>Helotiales</taxon>
        <taxon>Sclerotiniaceae</taxon>
        <taxon>Sclerotinia</taxon>
    </lineage>
</organism>
<proteinExistence type="predicted"/>
<name>A0A9X0AFA4_9HELO</name>
<gene>
    <name evidence="1" type="ORF">OCU04_009552</name>
</gene>
<keyword evidence="2" id="KW-1185">Reference proteome</keyword>
<accession>A0A9X0AFA4</accession>
<reference evidence="1" key="1">
    <citation type="submission" date="2022-11" db="EMBL/GenBank/DDBJ databases">
        <title>Genome Resource of Sclerotinia nivalis Strain SnTB1, a Plant Pathogen Isolated from American Ginseng.</title>
        <authorList>
            <person name="Fan S."/>
        </authorList>
    </citation>
    <scope>NUCLEOTIDE SEQUENCE</scope>
    <source>
        <strain evidence="1">SnTB1</strain>
    </source>
</reference>
<evidence type="ECO:0000313" key="2">
    <source>
        <dbReference type="Proteomes" id="UP001152300"/>
    </source>
</evidence>
<protein>
    <submittedName>
        <fullName evidence="1">Uncharacterized protein</fullName>
    </submittedName>
</protein>
<evidence type="ECO:0000313" key="1">
    <source>
        <dbReference type="EMBL" id="KAJ8061754.1"/>
    </source>
</evidence>
<dbReference type="AlphaFoldDB" id="A0A9X0AFA4"/>
<comment type="caution">
    <text evidence="1">The sequence shown here is derived from an EMBL/GenBank/DDBJ whole genome shotgun (WGS) entry which is preliminary data.</text>
</comment>
<dbReference type="Proteomes" id="UP001152300">
    <property type="component" value="Unassembled WGS sequence"/>
</dbReference>
<sequence>MLKLSIEQRRKMFAKLMKYEEEKEAKAEAKAKMEKDARMNRVAFAELPLSERDVVMAAQGRIEARDDVVPSAAYYAALTKEQRAEMYNDLLLTSEPEL</sequence>
<dbReference type="OrthoDB" id="3558872at2759"/>